<evidence type="ECO:0000313" key="2">
    <source>
        <dbReference type="Proteomes" id="UP001589867"/>
    </source>
</evidence>
<name>A0ABV6M9H3_9ACTN</name>
<keyword evidence="2" id="KW-1185">Reference proteome</keyword>
<sequence length="73" mass="7724">MSVPNSPGMPAYPQVSVRLSGFDGNAITIIGRVANQLRGQVSDEAADQFTTAAYACGSYDELLQLAMRTVDVS</sequence>
<proteinExistence type="predicted"/>
<comment type="caution">
    <text evidence="1">The sequence shown here is derived from an EMBL/GenBank/DDBJ whole genome shotgun (WGS) entry which is preliminary data.</text>
</comment>
<dbReference type="EMBL" id="JBHLUH010000059">
    <property type="protein sequence ID" value="MFC0531338.1"/>
    <property type="molecule type" value="Genomic_DNA"/>
</dbReference>
<organism evidence="1 2">
    <name type="scientific">Phytohabitans kaempferiae</name>
    <dbReference type="NCBI Taxonomy" id="1620943"/>
    <lineage>
        <taxon>Bacteria</taxon>
        <taxon>Bacillati</taxon>
        <taxon>Actinomycetota</taxon>
        <taxon>Actinomycetes</taxon>
        <taxon>Micromonosporales</taxon>
        <taxon>Micromonosporaceae</taxon>
    </lineage>
</organism>
<dbReference type="Proteomes" id="UP001589867">
    <property type="component" value="Unassembled WGS sequence"/>
</dbReference>
<gene>
    <name evidence="1" type="ORF">ACFFIA_27210</name>
</gene>
<evidence type="ECO:0000313" key="1">
    <source>
        <dbReference type="EMBL" id="MFC0531338.1"/>
    </source>
</evidence>
<accession>A0ABV6M9H3</accession>
<dbReference type="RefSeq" id="WP_377255593.1">
    <property type="nucleotide sequence ID" value="NZ_JBHLUH010000059.1"/>
</dbReference>
<reference evidence="1 2" key="1">
    <citation type="submission" date="2024-09" db="EMBL/GenBank/DDBJ databases">
        <authorList>
            <person name="Sun Q."/>
            <person name="Mori K."/>
        </authorList>
    </citation>
    <scope>NUCLEOTIDE SEQUENCE [LARGE SCALE GENOMIC DNA]</scope>
    <source>
        <strain evidence="1 2">TBRC 3947</strain>
    </source>
</reference>
<protein>
    <submittedName>
        <fullName evidence="1">Uncharacterized protein</fullName>
    </submittedName>
</protein>